<keyword evidence="10 13" id="KW-0472">Membrane</keyword>
<dbReference type="PROSITE" id="PS00086">
    <property type="entry name" value="CYTOCHROME_P450"/>
    <property type="match status" value="1"/>
</dbReference>
<evidence type="ECO:0000256" key="9">
    <source>
        <dbReference type="ARBA" id="ARBA00023033"/>
    </source>
</evidence>
<dbReference type="Pfam" id="PF00067">
    <property type="entry name" value="p450"/>
    <property type="match status" value="1"/>
</dbReference>
<evidence type="ECO:0000256" key="7">
    <source>
        <dbReference type="ARBA" id="ARBA00023002"/>
    </source>
</evidence>
<evidence type="ECO:0000256" key="12">
    <source>
        <dbReference type="RuleBase" id="RU000461"/>
    </source>
</evidence>
<sequence length="516" mass="55942">MSAMHAVAGAIASSGVLLVLLVAGFVAVYVQQRRRCGDGSSSAPSPASLPLLGHLHLLKWPLHRSLAALAGPPSAVRPVLSLQLGARQALLVSAHAAAEECFTAHDAALAGRPRLLVGELLGYGRTTVASASHGEHWRGLRRFLAVEIFSASRLAALAADRRAEVASLVENLLHDGGTGDEITLRPRLFELVLNVMLHALTARRHAVDVLRFQEIVEETFVVSGAPCMGDFFPALRWVDRLRGVEAALGRLQTRRDAFVSNLIDDHRRMRDAGGRDVEKKGVIDVLMEHQQIDPEYYTDTVVKGIVMTLLTAGTHTSALTTEWAMAQLLTHPEVMRKARAEIDAIVGTDRLVEESDITNLPYLQCVVKETLRLRPVGPIITAHEAMDDCTVGGFNVRRGTMILVNAWAIHRDANAWDAPEEFRPERFLGRDAVTAPMLPFGLGRRRCPGEGLAMRLVSLTVAALLQCFDWDVGEGGTVDMAEGAGLTMPMATPLAAVCLPREFIKSVLSASANLMD</sequence>
<dbReference type="InterPro" id="IPR002401">
    <property type="entry name" value="Cyt_P450_E_grp-I"/>
</dbReference>
<evidence type="ECO:0000256" key="4">
    <source>
        <dbReference type="ARBA" id="ARBA00022692"/>
    </source>
</evidence>
<evidence type="ECO:0000256" key="10">
    <source>
        <dbReference type="ARBA" id="ARBA00023136"/>
    </source>
</evidence>
<keyword evidence="5 11" id="KW-0479">Metal-binding</keyword>
<gene>
    <name evidence="14" type="ORF">QYE76_046101</name>
</gene>
<dbReference type="InterPro" id="IPR036396">
    <property type="entry name" value="Cyt_P450_sf"/>
</dbReference>
<dbReference type="AlphaFoldDB" id="A0AAD8TPA6"/>
<evidence type="ECO:0000256" key="5">
    <source>
        <dbReference type="ARBA" id="ARBA00022723"/>
    </source>
</evidence>
<keyword evidence="9 12" id="KW-0503">Monooxygenase</keyword>
<keyword evidence="7 12" id="KW-0560">Oxidoreductase</keyword>
<proteinExistence type="inferred from homology"/>
<dbReference type="GO" id="GO:0016020">
    <property type="term" value="C:membrane"/>
    <property type="evidence" value="ECO:0007669"/>
    <property type="project" value="UniProtKB-SubCell"/>
</dbReference>
<evidence type="ECO:0000256" key="6">
    <source>
        <dbReference type="ARBA" id="ARBA00022989"/>
    </source>
</evidence>
<dbReference type="GO" id="GO:0005506">
    <property type="term" value="F:iron ion binding"/>
    <property type="evidence" value="ECO:0007669"/>
    <property type="project" value="InterPro"/>
</dbReference>
<dbReference type="InterPro" id="IPR050651">
    <property type="entry name" value="Plant_Cytochrome_P450_Monoox"/>
</dbReference>
<dbReference type="PRINTS" id="PR00463">
    <property type="entry name" value="EP450I"/>
</dbReference>
<evidence type="ECO:0000256" key="8">
    <source>
        <dbReference type="ARBA" id="ARBA00023004"/>
    </source>
</evidence>
<keyword evidence="8 11" id="KW-0408">Iron</keyword>
<organism evidence="14 15">
    <name type="scientific">Lolium multiflorum</name>
    <name type="common">Italian ryegrass</name>
    <name type="synonym">Lolium perenne subsp. multiflorum</name>
    <dbReference type="NCBI Taxonomy" id="4521"/>
    <lineage>
        <taxon>Eukaryota</taxon>
        <taxon>Viridiplantae</taxon>
        <taxon>Streptophyta</taxon>
        <taxon>Embryophyta</taxon>
        <taxon>Tracheophyta</taxon>
        <taxon>Spermatophyta</taxon>
        <taxon>Magnoliopsida</taxon>
        <taxon>Liliopsida</taxon>
        <taxon>Poales</taxon>
        <taxon>Poaceae</taxon>
        <taxon>BOP clade</taxon>
        <taxon>Pooideae</taxon>
        <taxon>Poodae</taxon>
        <taxon>Poeae</taxon>
        <taxon>Poeae Chloroplast Group 2 (Poeae type)</taxon>
        <taxon>Loliodinae</taxon>
        <taxon>Loliinae</taxon>
        <taxon>Lolium</taxon>
    </lineage>
</organism>
<evidence type="ECO:0000256" key="1">
    <source>
        <dbReference type="ARBA" id="ARBA00004167"/>
    </source>
</evidence>
<dbReference type="PANTHER" id="PTHR47947:SF62">
    <property type="entry name" value="CYTOCHROME P450, FAMILY 81, SUBFAMILY D, POLYPEPTIDE 5"/>
    <property type="match status" value="1"/>
</dbReference>
<evidence type="ECO:0000256" key="2">
    <source>
        <dbReference type="ARBA" id="ARBA00010617"/>
    </source>
</evidence>
<feature type="transmembrane region" description="Helical" evidence="13">
    <location>
        <begin position="6"/>
        <end position="30"/>
    </location>
</feature>
<keyword evidence="15" id="KW-1185">Reference proteome</keyword>
<evidence type="ECO:0000313" key="14">
    <source>
        <dbReference type="EMBL" id="KAK1685253.1"/>
    </source>
</evidence>
<evidence type="ECO:0000313" key="15">
    <source>
        <dbReference type="Proteomes" id="UP001231189"/>
    </source>
</evidence>
<dbReference type="InterPro" id="IPR017972">
    <property type="entry name" value="Cyt_P450_CS"/>
</dbReference>
<evidence type="ECO:0000256" key="3">
    <source>
        <dbReference type="ARBA" id="ARBA00022617"/>
    </source>
</evidence>
<keyword evidence="6 13" id="KW-1133">Transmembrane helix</keyword>
<dbReference type="InterPro" id="IPR001128">
    <property type="entry name" value="Cyt_P450"/>
</dbReference>
<dbReference type="GO" id="GO:0016705">
    <property type="term" value="F:oxidoreductase activity, acting on paired donors, with incorporation or reduction of molecular oxygen"/>
    <property type="evidence" value="ECO:0007669"/>
    <property type="project" value="InterPro"/>
</dbReference>
<evidence type="ECO:0000256" key="13">
    <source>
        <dbReference type="SAM" id="Phobius"/>
    </source>
</evidence>
<feature type="binding site" description="axial binding residue" evidence="11">
    <location>
        <position position="447"/>
    </location>
    <ligand>
        <name>heme</name>
        <dbReference type="ChEBI" id="CHEBI:30413"/>
    </ligand>
    <ligandPart>
        <name>Fe</name>
        <dbReference type="ChEBI" id="CHEBI:18248"/>
    </ligandPart>
</feature>
<dbReference type="GO" id="GO:0020037">
    <property type="term" value="F:heme binding"/>
    <property type="evidence" value="ECO:0007669"/>
    <property type="project" value="InterPro"/>
</dbReference>
<comment type="caution">
    <text evidence="14">The sequence shown here is derived from an EMBL/GenBank/DDBJ whole genome shotgun (WGS) entry which is preliminary data.</text>
</comment>
<comment type="cofactor">
    <cofactor evidence="11">
        <name>heme</name>
        <dbReference type="ChEBI" id="CHEBI:30413"/>
    </cofactor>
</comment>
<dbReference type="PRINTS" id="PR00385">
    <property type="entry name" value="P450"/>
</dbReference>
<keyword evidence="4 13" id="KW-0812">Transmembrane</keyword>
<dbReference type="EMBL" id="JAUUTY010000002">
    <property type="protein sequence ID" value="KAK1685253.1"/>
    <property type="molecule type" value="Genomic_DNA"/>
</dbReference>
<dbReference type="FunFam" id="1.10.630.10:FF:000081">
    <property type="entry name" value="Cytochrome P450 CYP81N5"/>
    <property type="match status" value="1"/>
</dbReference>
<accession>A0AAD8TPA6</accession>
<dbReference type="Proteomes" id="UP001231189">
    <property type="component" value="Unassembled WGS sequence"/>
</dbReference>
<protein>
    <recommendedName>
        <fullName evidence="16">Cytochrome P450</fullName>
    </recommendedName>
</protein>
<name>A0AAD8TPA6_LOLMU</name>
<keyword evidence="3 11" id="KW-0349">Heme</keyword>
<dbReference type="GO" id="GO:0004497">
    <property type="term" value="F:monooxygenase activity"/>
    <property type="evidence" value="ECO:0007669"/>
    <property type="project" value="UniProtKB-KW"/>
</dbReference>
<evidence type="ECO:0008006" key="16">
    <source>
        <dbReference type="Google" id="ProtNLM"/>
    </source>
</evidence>
<comment type="similarity">
    <text evidence="2 12">Belongs to the cytochrome P450 family.</text>
</comment>
<evidence type="ECO:0000256" key="11">
    <source>
        <dbReference type="PIRSR" id="PIRSR602401-1"/>
    </source>
</evidence>
<dbReference type="SUPFAM" id="SSF48264">
    <property type="entry name" value="Cytochrome P450"/>
    <property type="match status" value="1"/>
</dbReference>
<reference evidence="14" key="1">
    <citation type="submission" date="2023-07" db="EMBL/GenBank/DDBJ databases">
        <title>A chromosome-level genome assembly of Lolium multiflorum.</title>
        <authorList>
            <person name="Chen Y."/>
            <person name="Copetti D."/>
            <person name="Kolliker R."/>
            <person name="Studer B."/>
        </authorList>
    </citation>
    <scope>NUCLEOTIDE SEQUENCE</scope>
    <source>
        <strain evidence="14">02402/16</strain>
        <tissue evidence="14">Leaf</tissue>
    </source>
</reference>
<dbReference type="PANTHER" id="PTHR47947">
    <property type="entry name" value="CYTOCHROME P450 82C3-RELATED"/>
    <property type="match status" value="1"/>
</dbReference>
<comment type="subcellular location">
    <subcellularLocation>
        <location evidence="1">Membrane</location>
        <topology evidence="1">Single-pass membrane protein</topology>
    </subcellularLocation>
</comment>
<dbReference type="Gene3D" id="1.10.630.10">
    <property type="entry name" value="Cytochrome P450"/>
    <property type="match status" value="1"/>
</dbReference>